<dbReference type="Proteomes" id="UP001239994">
    <property type="component" value="Unassembled WGS sequence"/>
</dbReference>
<feature type="compositionally biased region" description="Acidic residues" evidence="1">
    <location>
        <begin position="96"/>
        <end position="110"/>
    </location>
</feature>
<feature type="compositionally biased region" description="Polar residues" evidence="1">
    <location>
        <begin position="80"/>
        <end position="89"/>
    </location>
</feature>
<proteinExistence type="predicted"/>
<dbReference type="EMBL" id="JAROKS010000016">
    <property type="protein sequence ID" value="KAK1795209.1"/>
    <property type="molecule type" value="Genomic_DNA"/>
</dbReference>
<organism evidence="2 3">
    <name type="scientific">Electrophorus voltai</name>
    <dbReference type="NCBI Taxonomy" id="2609070"/>
    <lineage>
        <taxon>Eukaryota</taxon>
        <taxon>Metazoa</taxon>
        <taxon>Chordata</taxon>
        <taxon>Craniata</taxon>
        <taxon>Vertebrata</taxon>
        <taxon>Euteleostomi</taxon>
        <taxon>Actinopterygii</taxon>
        <taxon>Neopterygii</taxon>
        <taxon>Teleostei</taxon>
        <taxon>Ostariophysi</taxon>
        <taxon>Gymnotiformes</taxon>
        <taxon>Gymnotoidei</taxon>
        <taxon>Gymnotidae</taxon>
        <taxon>Electrophorus</taxon>
    </lineage>
</organism>
<protein>
    <submittedName>
        <fullName evidence="2">Uncharacterized protein</fullName>
    </submittedName>
</protein>
<name>A0AAD8Z9M9_9TELE</name>
<dbReference type="AlphaFoldDB" id="A0AAD8Z9M9"/>
<feature type="region of interest" description="Disordered" evidence="1">
    <location>
        <begin position="1"/>
        <end position="57"/>
    </location>
</feature>
<evidence type="ECO:0000256" key="1">
    <source>
        <dbReference type="SAM" id="MobiDB-lite"/>
    </source>
</evidence>
<feature type="compositionally biased region" description="Basic and acidic residues" evidence="1">
    <location>
        <begin position="111"/>
        <end position="124"/>
    </location>
</feature>
<evidence type="ECO:0000313" key="3">
    <source>
        <dbReference type="Proteomes" id="UP001239994"/>
    </source>
</evidence>
<feature type="compositionally biased region" description="Basic and acidic residues" evidence="1">
    <location>
        <begin position="40"/>
        <end position="54"/>
    </location>
</feature>
<accession>A0AAD8Z9M9</accession>
<sequence length="133" mass="14633">MGSAPQRSRRQHDSSLSLQRYTHTHTPRSVGEVWNTGTAVEEKPRARVRGERRSGSVQAVALGGRVVCWGGGMGAILPVSSLTGAGTKNTSRKSESEEEEEEEEEEEDNANPERKNHTSPERKNVKAAHCRAR</sequence>
<comment type="caution">
    <text evidence="2">The sequence shown here is derived from an EMBL/GenBank/DDBJ whole genome shotgun (WGS) entry which is preliminary data.</text>
</comment>
<reference evidence="2" key="1">
    <citation type="submission" date="2023-03" db="EMBL/GenBank/DDBJ databases">
        <title>Electrophorus voltai genome.</title>
        <authorList>
            <person name="Bian C."/>
        </authorList>
    </citation>
    <scope>NUCLEOTIDE SEQUENCE</scope>
    <source>
        <strain evidence="2">CB-2022</strain>
        <tissue evidence="2">Muscle</tissue>
    </source>
</reference>
<evidence type="ECO:0000313" key="2">
    <source>
        <dbReference type="EMBL" id="KAK1795209.1"/>
    </source>
</evidence>
<keyword evidence="3" id="KW-1185">Reference proteome</keyword>
<feature type="region of interest" description="Disordered" evidence="1">
    <location>
        <begin position="74"/>
        <end position="133"/>
    </location>
</feature>
<gene>
    <name evidence="2" type="ORF">P4O66_010391</name>
</gene>